<keyword evidence="1" id="KW-0812">Transmembrane</keyword>
<sequence length="147" mass="15750">MTPERFRRLTEAYGAMPEHWPAAERAEAKALLTQRDPAVLAALAEARSLDLVLSRHNVAAPESDLVRCILVSAPLASPRQKPAWKRPQWWLSGAGLVGVGVAGIAAGVLAISLTGSFYYTSANPPSLFDQTGESTVFSSSTADWSDQ</sequence>
<feature type="transmembrane region" description="Helical" evidence="1">
    <location>
        <begin position="89"/>
        <end position="119"/>
    </location>
</feature>
<keyword evidence="1" id="KW-0472">Membrane</keyword>
<dbReference type="AlphaFoldDB" id="A0A158GF20"/>
<organism evidence="2 3">
    <name type="scientific">Caballeronia udeis</name>
    <dbReference type="NCBI Taxonomy" id="1232866"/>
    <lineage>
        <taxon>Bacteria</taxon>
        <taxon>Pseudomonadati</taxon>
        <taxon>Pseudomonadota</taxon>
        <taxon>Betaproteobacteria</taxon>
        <taxon>Burkholderiales</taxon>
        <taxon>Burkholderiaceae</taxon>
        <taxon>Caballeronia</taxon>
    </lineage>
</organism>
<reference evidence="2 3" key="1">
    <citation type="submission" date="2016-01" db="EMBL/GenBank/DDBJ databases">
        <authorList>
            <person name="Oliw E.H."/>
        </authorList>
    </citation>
    <scope>NUCLEOTIDE SEQUENCE [LARGE SCALE GENOMIC DNA]</scope>
    <source>
        <strain evidence="2">LMG 27134</strain>
    </source>
</reference>
<keyword evidence="1" id="KW-1133">Transmembrane helix</keyword>
<dbReference type="OrthoDB" id="7018445at2"/>
<dbReference type="Proteomes" id="UP000054683">
    <property type="component" value="Unassembled WGS sequence"/>
</dbReference>
<evidence type="ECO:0000313" key="2">
    <source>
        <dbReference type="EMBL" id="SAL30612.1"/>
    </source>
</evidence>
<evidence type="ECO:0000313" key="3">
    <source>
        <dbReference type="Proteomes" id="UP000054683"/>
    </source>
</evidence>
<dbReference type="RefSeq" id="WP_062085171.1">
    <property type="nucleotide sequence ID" value="NZ_FCOK02000013.1"/>
</dbReference>
<gene>
    <name evidence="2" type="ORF">AWB69_02525</name>
</gene>
<proteinExistence type="predicted"/>
<evidence type="ECO:0000256" key="1">
    <source>
        <dbReference type="SAM" id="Phobius"/>
    </source>
</evidence>
<dbReference type="EMBL" id="FCOK02000013">
    <property type="protein sequence ID" value="SAL30612.1"/>
    <property type="molecule type" value="Genomic_DNA"/>
</dbReference>
<name>A0A158GF20_9BURK</name>
<accession>A0A158GF20</accession>
<protein>
    <submittedName>
        <fullName evidence="2">Uncharacterized protein</fullName>
    </submittedName>
</protein>